<accession>A0A8J8NC81</accession>
<protein>
    <submittedName>
        <fullName evidence="1">Uncharacterized protein</fullName>
    </submittedName>
</protein>
<reference evidence="1" key="1">
    <citation type="submission" date="2019-06" db="EMBL/GenBank/DDBJ databases">
        <authorList>
            <person name="Zheng W."/>
        </authorList>
    </citation>
    <scope>NUCLEOTIDE SEQUENCE</scope>
    <source>
        <strain evidence="1">QDHG01</strain>
    </source>
</reference>
<comment type="caution">
    <text evidence="1">The sequence shown here is derived from an EMBL/GenBank/DDBJ whole genome shotgun (WGS) entry which is preliminary data.</text>
</comment>
<evidence type="ECO:0000313" key="1">
    <source>
        <dbReference type="EMBL" id="TNV72178.1"/>
    </source>
</evidence>
<organism evidence="1 2">
    <name type="scientific">Halteria grandinella</name>
    <dbReference type="NCBI Taxonomy" id="5974"/>
    <lineage>
        <taxon>Eukaryota</taxon>
        <taxon>Sar</taxon>
        <taxon>Alveolata</taxon>
        <taxon>Ciliophora</taxon>
        <taxon>Intramacronucleata</taxon>
        <taxon>Spirotrichea</taxon>
        <taxon>Stichotrichia</taxon>
        <taxon>Sporadotrichida</taxon>
        <taxon>Halteriidae</taxon>
        <taxon>Halteria</taxon>
    </lineage>
</organism>
<evidence type="ECO:0000313" key="2">
    <source>
        <dbReference type="Proteomes" id="UP000785679"/>
    </source>
</evidence>
<dbReference type="Proteomes" id="UP000785679">
    <property type="component" value="Unassembled WGS sequence"/>
</dbReference>
<name>A0A8J8NC81_HALGN</name>
<proteinExistence type="predicted"/>
<keyword evidence="2" id="KW-1185">Reference proteome</keyword>
<dbReference type="EMBL" id="RRYP01023767">
    <property type="protein sequence ID" value="TNV72178.1"/>
    <property type="molecule type" value="Genomic_DNA"/>
</dbReference>
<gene>
    <name evidence="1" type="ORF">FGO68_gene6584</name>
</gene>
<sequence>MRQPSGNISRSIDILEIFKYYWSKLYKELKHSMYFDMSTQTQSQCHDKALNSNNNGLRSLSNMRSLLKNGTISGYLVIIIRAHFK</sequence>
<dbReference type="AlphaFoldDB" id="A0A8J8NC81"/>